<proteinExistence type="predicted"/>
<dbReference type="Proteomes" id="UP001157006">
    <property type="component" value="Chromosome 1L"/>
</dbReference>
<sequence length="119" mass="13504">MICTFDDTTFSLVIFSAIPPTADPLLDSNILTLFPHLRIWLILVQVLLLENYSLNMNESILVLELVHSQYGLQGNFDGYFGCGLETSLNVVQFEYVVGTGQFNLSMFWFVQLRQGAFKT</sequence>
<organism evidence="1 2">
    <name type="scientific">Vicia faba</name>
    <name type="common">Broad bean</name>
    <name type="synonym">Faba vulgaris</name>
    <dbReference type="NCBI Taxonomy" id="3906"/>
    <lineage>
        <taxon>Eukaryota</taxon>
        <taxon>Viridiplantae</taxon>
        <taxon>Streptophyta</taxon>
        <taxon>Embryophyta</taxon>
        <taxon>Tracheophyta</taxon>
        <taxon>Spermatophyta</taxon>
        <taxon>Magnoliopsida</taxon>
        <taxon>eudicotyledons</taxon>
        <taxon>Gunneridae</taxon>
        <taxon>Pentapetalae</taxon>
        <taxon>rosids</taxon>
        <taxon>fabids</taxon>
        <taxon>Fabales</taxon>
        <taxon>Fabaceae</taxon>
        <taxon>Papilionoideae</taxon>
        <taxon>50 kb inversion clade</taxon>
        <taxon>NPAAA clade</taxon>
        <taxon>Hologalegina</taxon>
        <taxon>IRL clade</taxon>
        <taxon>Fabeae</taxon>
        <taxon>Vicia</taxon>
    </lineage>
</organism>
<evidence type="ECO:0000313" key="1">
    <source>
        <dbReference type="EMBL" id="CAI8585848.1"/>
    </source>
</evidence>
<accession>A0AAV0YKW5</accession>
<name>A0AAV0YKW5_VICFA</name>
<reference evidence="1 2" key="1">
    <citation type="submission" date="2023-01" db="EMBL/GenBank/DDBJ databases">
        <authorList>
            <person name="Kreplak J."/>
        </authorList>
    </citation>
    <scope>NUCLEOTIDE SEQUENCE [LARGE SCALE GENOMIC DNA]</scope>
</reference>
<gene>
    <name evidence="1" type="ORF">VFH_I226240</name>
</gene>
<evidence type="ECO:0000313" key="2">
    <source>
        <dbReference type="Proteomes" id="UP001157006"/>
    </source>
</evidence>
<protein>
    <submittedName>
        <fullName evidence="1">Uncharacterized protein</fullName>
    </submittedName>
</protein>
<dbReference type="AlphaFoldDB" id="A0AAV0YKW5"/>
<dbReference type="EMBL" id="OX451736">
    <property type="protein sequence ID" value="CAI8585848.1"/>
    <property type="molecule type" value="Genomic_DNA"/>
</dbReference>
<keyword evidence="2" id="KW-1185">Reference proteome</keyword>